<name>A0A4R3RAS2_9HYPH</name>
<dbReference type="EMBL" id="SMBK01000030">
    <property type="protein sequence ID" value="TCU31327.1"/>
    <property type="molecule type" value="Genomic_DNA"/>
</dbReference>
<dbReference type="AlphaFoldDB" id="A0A4R3RAS2"/>
<dbReference type="Proteomes" id="UP000295507">
    <property type="component" value="Unassembled WGS sequence"/>
</dbReference>
<organism evidence="1 2">
    <name type="scientific">Rhizobium azibense</name>
    <dbReference type="NCBI Taxonomy" id="1136135"/>
    <lineage>
        <taxon>Bacteria</taxon>
        <taxon>Pseudomonadati</taxon>
        <taxon>Pseudomonadota</taxon>
        <taxon>Alphaproteobacteria</taxon>
        <taxon>Hyphomicrobiales</taxon>
        <taxon>Rhizobiaceae</taxon>
        <taxon>Rhizobium/Agrobacterium group</taxon>
        <taxon>Rhizobium</taxon>
    </lineage>
</organism>
<proteinExistence type="predicted"/>
<evidence type="ECO:0000313" key="2">
    <source>
        <dbReference type="Proteomes" id="UP000295507"/>
    </source>
</evidence>
<sequence length="103" mass="11611">MTEISPLRRHIEDMTIRNLSPRHNDSIFMRLRSSRGISGSRLTASGCGMCAPSRFIGVGRHFVVGAEADGLCCGYSRRHTWPWEIPERIAYALHTRHTAASSW</sequence>
<comment type="caution">
    <text evidence="1">The sequence shown here is derived from an EMBL/GenBank/DDBJ whole genome shotgun (WGS) entry which is preliminary data.</text>
</comment>
<protein>
    <submittedName>
        <fullName evidence="1">Uncharacterized protein</fullName>
    </submittedName>
</protein>
<accession>A0A4R3RAS2</accession>
<gene>
    <name evidence="1" type="ORF">EV129_13021</name>
</gene>
<reference evidence="1 2" key="1">
    <citation type="submission" date="2019-03" db="EMBL/GenBank/DDBJ databases">
        <title>Genomic Encyclopedia of Type Strains, Phase IV (KMG-V): Genome sequencing to study the core and pangenomes of soil and plant-associated prokaryotes.</title>
        <authorList>
            <person name="Whitman W."/>
        </authorList>
    </citation>
    <scope>NUCLEOTIDE SEQUENCE [LARGE SCALE GENOMIC DNA]</scope>
    <source>
        <strain evidence="1 2">IE4868</strain>
    </source>
</reference>
<evidence type="ECO:0000313" key="1">
    <source>
        <dbReference type="EMBL" id="TCU31327.1"/>
    </source>
</evidence>